<gene>
    <name evidence="1" type="ORF">H9L05_19515</name>
</gene>
<sequence length="289" mass="33685">MNEKRAKAKKMAFSRAVINLFKLKPGVRSLEETNRFAQEALHDYLLRSKISRPDKREEYEAFHEKFSTFENSLGAPIPYYPSYPTWLLPIVEKTLTHEIAVALYKELQRFEDVLVTYYEEVFNAADVYYLRQIVEERINELLVNSDGEDHRLSLPRLEEAKRWLQAFELKMLNESSEVLPPTIDKKIQHKPTDLTLRQVALIAIYQGKVIRNDIRAKQLAEENGHRSPNSGTKLYQRYIEIAQVGDRINVTGKKIKPLINAIESVIPYLNKQQREQADNELSTIRAKIL</sequence>
<dbReference type="RefSeq" id="WP_187732321.1">
    <property type="nucleotide sequence ID" value="NZ_BMFN01000002.1"/>
</dbReference>
<reference evidence="1 2" key="1">
    <citation type="submission" date="2020-08" db="EMBL/GenBank/DDBJ databases">
        <title>Genome sequence of Hymenobacter qilianensis JCM 19763T.</title>
        <authorList>
            <person name="Hyun D.-W."/>
            <person name="Bae J.-W."/>
        </authorList>
    </citation>
    <scope>NUCLEOTIDE SEQUENCE [LARGE SCALE GENOMIC DNA]</scope>
    <source>
        <strain evidence="1 2">JCM 19763</strain>
    </source>
</reference>
<accession>A0A7H0GUT9</accession>
<evidence type="ECO:0000313" key="1">
    <source>
        <dbReference type="EMBL" id="QNP52055.1"/>
    </source>
</evidence>
<dbReference type="EMBL" id="CP060784">
    <property type="protein sequence ID" value="QNP52055.1"/>
    <property type="molecule type" value="Genomic_DNA"/>
</dbReference>
<dbReference type="AlphaFoldDB" id="A0A7H0GUT9"/>
<keyword evidence="2" id="KW-1185">Reference proteome</keyword>
<proteinExistence type="predicted"/>
<dbReference type="KEGG" id="hqi:H9L05_19515"/>
<name>A0A7H0GUT9_9BACT</name>
<protein>
    <submittedName>
        <fullName evidence="1">Uncharacterized protein</fullName>
    </submittedName>
</protein>
<organism evidence="1 2">
    <name type="scientific">Hymenobacter qilianensis</name>
    <dbReference type="NCBI Taxonomy" id="1385715"/>
    <lineage>
        <taxon>Bacteria</taxon>
        <taxon>Pseudomonadati</taxon>
        <taxon>Bacteroidota</taxon>
        <taxon>Cytophagia</taxon>
        <taxon>Cytophagales</taxon>
        <taxon>Hymenobacteraceae</taxon>
        <taxon>Hymenobacter</taxon>
    </lineage>
</organism>
<evidence type="ECO:0000313" key="2">
    <source>
        <dbReference type="Proteomes" id="UP000516093"/>
    </source>
</evidence>
<dbReference type="Proteomes" id="UP000516093">
    <property type="component" value="Chromosome"/>
</dbReference>